<accession>A0ABP7QND1</accession>
<comment type="caution">
    <text evidence="1">The sequence shown here is derived from an EMBL/GenBank/DDBJ whole genome shotgun (WGS) entry which is preliminary data.</text>
</comment>
<keyword evidence="2" id="KW-1185">Reference proteome</keyword>
<reference evidence="2" key="1">
    <citation type="journal article" date="2019" name="Int. J. Syst. Evol. Microbiol.">
        <title>The Global Catalogue of Microorganisms (GCM) 10K type strain sequencing project: providing services to taxonomists for standard genome sequencing and annotation.</title>
        <authorList>
            <consortium name="The Broad Institute Genomics Platform"/>
            <consortium name="The Broad Institute Genome Sequencing Center for Infectious Disease"/>
            <person name="Wu L."/>
            <person name="Ma J."/>
        </authorList>
    </citation>
    <scope>NUCLEOTIDE SEQUENCE [LARGE SCALE GENOMIC DNA]</scope>
    <source>
        <strain evidence="2">JCM 17561</strain>
    </source>
</reference>
<dbReference type="Gene3D" id="1.10.3210.10">
    <property type="entry name" value="Hypothetical protein af1432"/>
    <property type="match status" value="1"/>
</dbReference>
<dbReference type="Pfam" id="PF13487">
    <property type="entry name" value="HD_5"/>
    <property type="match status" value="1"/>
</dbReference>
<evidence type="ECO:0000313" key="2">
    <source>
        <dbReference type="Proteomes" id="UP001501627"/>
    </source>
</evidence>
<protein>
    <recommendedName>
        <fullName evidence="3">Phosphohydrolase</fullName>
    </recommendedName>
</protein>
<proteinExistence type="predicted"/>
<organism evidence="1 2">
    <name type="scientific">Comamonas faecalis</name>
    <dbReference type="NCBI Taxonomy" id="1387849"/>
    <lineage>
        <taxon>Bacteria</taxon>
        <taxon>Pseudomonadati</taxon>
        <taxon>Pseudomonadota</taxon>
        <taxon>Betaproteobacteria</taxon>
        <taxon>Burkholderiales</taxon>
        <taxon>Comamonadaceae</taxon>
        <taxon>Comamonas</taxon>
    </lineage>
</organism>
<evidence type="ECO:0000313" key="1">
    <source>
        <dbReference type="EMBL" id="GAA3984712.1"/>
    </source>
</evidence>
<evidence type="ECO:0008006" key="3">
    <source>
        <dbReference type="Google" id="ProtNLM"/>
    </source>
</evidence>
<dbReference type="EMBL" id="BAABBP010000003">
    <property type="protein sequence ID" value="GAA3984712.1"/>
    <property type="molecule type" value="Genomic_DNA"/>
</dbReference>
<dbReference type="RefSeq" id="WP_103044054.1">
    <property type="nucleotide sequence ID" value="NZ_BAABBP010000003.1"/>
</dbReference>
<gene>
    <name evidence="1" type="ORF">GCM10022279_04900</name>
</gene>
<name>A0ABP7QND1_9BURK</name>
<sequence length="372" mass="40133">MNLVALNADTLALQTPLPFVLRGAQGGELLARGQQVRDHAQLQQLAERGAGLFVDTDTCGDAYRAHLVALGAPPTDWPALHQYTAHLLLAEPSAQLARQLGALADHVLEQCRRAPDAALLALVQLSARELRQHSATRALLVVAVTTLVARETLRWDAPRVATLARAALTMNLSVTALQDRLALQSAPLKREQIQAINAHPEQSVQLLRQMGVHDADWLEAVANHHQRVPGQLHALAPALQMARLIQRADQFGARIAPRATRSPMNMSAAMQGSYYDENGQVEEAGAALVKTLGRYPPGACVRLISQEVGVVLRRGPTPTTPRVAVLVDRQGLPCDAPLLRDAAHSAFKVAVCVPCHSLRVQLPLHELLGLVA</sequence>
<dbReference type="Proteomes" id="UP001501627">
    <property type="component" value="Unassembled WGS sequence"/>
</dbReference>